<comment type="caution">
    <text evidence="2">The sequence shown here is derived from an EMBL/GenBank/DDBJ whole genome shotgun (WGS) entry which is preliminary data.</text>
</comment>
<keyword evidence="3" id="KW-1185">Reference proteome</keyword>
<gene>
    <name evidence="2" type="ORF">GGQ80_001807</name>
</gene>
<reference evidence="2 3" key="1">
    <citation type="submission" date="2020-08" db="EMBL/GenBank/DDBJ databases">
        <title>Genomic Encyclopedia of Type Strains, Phase IV (KMG-IV): sequencing the most valuable type-strain genomes for metagenomic binning, comparative biology and taxonomic classification.</title>
        <authorList>
            <person name="Goeker M."/>
        </authorList>
    </citation>
    <scope>NUCLEOTIDE SEQUENCE [LARGE SCALE GENOMIC DNA]</scope>
    <source>
        <strain evidence="2 3">YC6723</strain>
    </source>
</reference>
<dbReference type="Proteomes" id="UP000529795">
    <property type="component" value="Unassembled WGS sequence"/>
</dbReference>
<feature type="transmembrane region" description="Helical" evidence="1">
    <location>
        <begin position="48"/>
        <end position="72"/>
    </location>
</feature>
<accession>A0A840FB70</accession>
<dbReference type="AlphaFoldDB" id="A0A840FB70"/>
<dbReference type="EMBL" id="JACIEV010000004">
    <property type="protein sequence ID" value="MBB4153901.1"/>
    <property type="molecule type" value="Genomic_DNA"/>
</dbReference>
<keyword evidence="1" id="KW-0812">Transmembrane</keyword>
<organism evidence="2 3">
    <name type="scientific">Sphingomonas jinjuensis</name>
    <dbReference type="NCBI Taxonomy" id="535907"/>
    <lineage>
        <taxon>Bacteria</taxon>
        <taxon>Pseudomonadati</taxon>
        <taxon>Pseudomonadota</taxon>
        <taxon>Alphaproteobacteria</taxon>
        <taxon>Sphingomonadales</taxon>
        <taxon>Sphingomonadaceae</taxon>
        <taxon>Sphingomonas</taxon>
    </lineage>
</organism>
<keyword evidence="1" id="KW-0472">Membrane</keyword>
<sequence length="100" mass="11317">MDRSRPGLCPAPDGRGMDTGKLLIGECIMGRTETFFYRFIDRRPWRRMIIGAGLIGYFAISLTFLTIGVALIPLRWCRSMLTTQPRTNSGLRQHDVTAIN</sequence>
<name>A0A840FB70_9SPHN</name>
<keyword evidence="1" id="KW-1133">Transmembrane helix</keyword>
<evidence type="ECO:0000313" key="3">
    <source>
        <dbReference type="Proteomes" id="UP000529795"/>
    </source>
</evidence>
<evidence type="ECO:0000313" key="2">
    <source>
        <dbReference type="EMBL" id="MBB4153901.1"/>
    </source>
</evidence>
<protein>
    <submittedName>
        <fullName evidence="2">Uncharacterized protein</fullName>
    </submittedName>
</protein>
<dbReference type="RefSeq" id="WP_183983893.1">
    <property type="nucleotide sequence ID" value="NZ_JACIEV010000004.1"/>
</dbReference>
<evidence type="ECO:0000256" key="1">
    <source>
        <dbReference type="SAM" id="Phobius"/>
    </source>
</evidence>
<proteinExistence type="predicted"/>